<dbReference type="Proteomes" id="UP001138894">
    <property type="component" value="Unassembled WGS sequence"/>
</dbReference>
<evidence type="ECO:0000313" key="3">
    <source>
        <dbReference type="EMBL" id="MBV7269756.1"/>
    </source>
</evidence>
<gene>
    <name evidence="3" type="ORF">KCG49_11220</name>
</gene>
<dbReference type="AlphaFoldDB" id="A0A9X1JNU3"/>
<name>A0A9X1JNU3_9FLAO</name>
<dbReference type="Pfam" id="PF04892">
    <property type="entry name" value="VanZ"/>
    <property type="match status" value="1"/>
</dbReference>
<dbReference type="RefSeq" id="WP_218546573.1">
    <property type="nucleotide sequence ID" value="NZ_JAGSPD010000008.1"/>
</dbReference>
<organism evidence="3 4">
    <name type="scientific">Winogradskyella luteola</name>
    <dbReference type="NCBI Taxonomy" id="2828330"/>
    <lineage>
        <taxon>Bacteria</taxon>
        <taxon>Pseudomonadati</taxon>
        <taxon>Bacteroidota</taxon>
        <taxon>Flavobacteriia</taxon>
        <taxon>Flavobacteriales</taxon>
        <taxon>Flavobacteriaceae</taxon>
        <taxon>Winogradskyella</taxon>
    </lineage>
</organism>
<reference evidence="3" key="1">
    <citation type="submission" date="2021-04" db="EMBL/GenBank/DDBJ databases">
        <authorList>
            <person name="Pira H."/>
            <person name="Risdian C."/>
            <person name="Wink J."/>
        </authorList>
    </citation>
    <scope>NUCLEOTIDE SEQUENCE</scope>
    <source>
        <strain evidence="3">WHY3</strain>
    </source>
</reference>
<feature type="transmembrane region" description="Helical" evidence="1">
    <location>
        <begin position="38"/>
        <end position="55"/>
    </location>
</feature>
<proteinExistence type="predicted"/>
<sequence length="120" mass="13445">MVKKLFLTASIVYTIALVIASLVNLNSVPSLGSSFDDKIYHCIAYLGLAFLWMTYFKPSTQKHIKVIVFIGVILFGIILELVQHLINPNRTYDNYDLMANCIGVLLGTLIAVRLQIITLK</sequence>
<feature type="transmembrane region" description="Helical" evidence="1">
    <location>
        <begin position="5"/>
        <end position="26"/>
    </location>
</feature>
<protein>
    <submittedName>
        <fullName evidence="3">VanZ family protein</fullName>
    </submittedName>
</protein>
<keyword evidence="1" id="KW-1133">Transmembrane helix</keyword>
<evidence type="ECO:0000259" key="2">
    <source>
        <dbReference type="Pfam" id="PF04892"/>
    </source>
</evidence>
<dbReference type="EMBL" id="JAGSPD010000008">
    <property type="protein sequence ID" value="MBV7269756.1"/>
    <property type="molecule type" value="Genomic_DNA"/>
</dbReference>
<accession>A0A9X1JNU3</accession>
<feature type="transmembrane region" description="Helical" evidence="1">
    <location>
        <begin position="67"/>
        <end position="85"/>
    </location>
</feature>
<keyword evidence="1" id="KW-0812">Transmembrane</keyword>
<dbReference type="NCBIfam" id="NF037970">
    <property type="entry name" value="vanZ_1"/>
    <property type="match status" value="1"/>
</dbReference>
<keyword evidence="1" id="KW-0472">Membrane</keyword>
<comment type="caution">
    <text evidence="3">The sequence shown here is derived from an EMBL/GenBank/DDBJ whole genome shotgun (WGS) entry which is preliminary data.</text>
</comment>
<dbReference type="PANTHER" id="PTHR28008:SF1">
    <property type="entry name" value="DOMAIN PROTEIN, PUTATIVE (AFU_ORTHOLOGUE AFUA_3G10980)-RELATED"/>
    <property type="match status" value="1"/>
</dbReference>
<feature type="transmembrane region" description="Helical" evidence="1">
    <location>
        <begin position="97"/>
        <end position="116"/>
    </location>
</feature>
<evidence type="ECO:0000256" key="1">
    <source>
        <dbReference type="SAM" id="Phobius"/>
    </source>
</evidence>
<dbReference type="InterPro" id="IPR006976">
    <property type="entry name" value="VanZ-like"/>
</dbReference>
<feature type="domain" description="VanZ-like" evidence="2">
    <location>
        <begin position="38"/>
        <end position="112"/>
    </location>
</feature>
<keyword evidence="4" id="KW-1185">Reference proteome</keyword>
<evidence type="ECO:0000313" key="4">
    <source>
        <dbReference type="Proteomes" id="UP001138894"/>
    </source>
</evidence>
<dbReference type="PANTHER" id="PTHR28008">
    <property type="entry name" value="DOMAIN PROTEIN, PUTATIVE (AFU_ORTHOLOGUE AFUA_3G10980)-RELATED"/>
    <property type="match status" value="1"/>
</dbReference>